<dbReference type="GO" id="GO:0009368">
    <property type="term" value="C:endopeptidase Clp complex"/>
    <property type="evidence" value="ECO:0007669"/>
    <property type="project" value="TreeGrafter"/>
</dbReference>
<dbReference type="HAMAP" id="MF_00444">
    <property type="entry name" value="ClpP"/>
    <property type="match status" value="1"/>
</dbReference>
<dbReference type="SUPFAM" id="SSF52096">
    <property type="entry name" value="ClpP/crotonase"/>
    <property type="match status" value="1"/>
</dbReference>
<comment type="similarity">
    <text evidence="1 7 9">Belongs to the peptidase S14 family.</text>
</comment>
<dbReference type="GO" id="GO:0005737">
    <property type="term" value="C:cytoplasm"/>
    <property type="evidence" value="ECO:0007669"/>
    <property type="project" value="UniProtKB-SubCell"/>
</dbReference>
<dbReference type="Proteomes" id="UP000027590">
    <property type="component" value="Unassembled WGS sequence"/>
</dbReference>
<feature type="compositionally biased region" description="Basic and acidic residues" evidence="10">
    <location>
        <begin position="69"/>
        <end position="80"/>
    </location>
</feature>
<accession>A0A7U7J287</accession>
<dbReference type="InterPro" id="IPR023562">
    <property type="entry name" value="ClpP/TepA"/>
</dbReference>
<dbReference type="NCBIfam" id="NF009205">
    <property type="entry name" value="PRK12553.1"/>
    <property type="match status" value="1"/>
</dbReference>
<keyword evidence="2 7" id="KW-0963">Cytoplasm</keyword>
<evidence type="ECO:0000256" key="9">
    <source>
        <dbReference type="RuleBase" id="RU003567"/>
    </source>
</evidence>
<keyword evidence="3 7" id="KW-0645">Protease</keyword>
<comment type="caution">
    <text evidence="11">The sequence shown here is derived from an EMBL/GenBank/DDBJ whole genome shotgun (WGS) entry which is preliminary data.</text>
</comment>
<evidence type="ECO:0000256" key="3">
    <source>
        <dbReference type="ARBA" id="ARBA00022670"/>
    </source>
</evidence>
<evidence type="ECO:0000256" key="4">
    <source>
        <dbReference type="ARBA" id="ARBA00022801"/>
    </source>
</evidence>
<dbReference type="EMBL" id="CBLY010000007">
    <property type="protein sequence ID" value="CDG34477.1"/>
    <property type="molecule type" value="Genomic_DNA"/>
</dbReference>
<feature type="region of interest" description="Disordered" evidence="10">
    <location>
        <begin position="40"/>
        <end position="80"/>
    </location>
</feature>
<feature type="active site" evidence="7 8">
    <location>
        <position position="184"/>
    </location>
</feature>
<dbReference type="Pfam" id="PF00574">
    <property type="entry name" value="CLP_protease"/>
    <property type="match status" value="1"/>
</dbReference>
<comment type="subcellular location">
    <subcellularLocation>
        <location evidence="7">Cytoplasm</location>
    </subcellularLocation>
</comment>
<protein>
    <recommendedName>
        <fullName evidence="7 9">ATP-dependent Clp protease proteolytic subunit</fullName>
        <ecNumber evidence="7">3.4.21.92</ecNumber>
    </recommendedName>
    <alternativeName>
        <fullName evidence="7">Endopeptidase Clp</fullName>
    </alternativeName>
</protein>
<dbReference type="GO" id="GO:0051117">
    <property type="term" value="F:ATPase binding"/>
    <property type="evidence" value="ECO:0007669"/>
    <property type="project" value="TreeGrafter"/>
</dbReference>
<organism evidence="11 12">
    <name type="scientific">Parasaccharibacter apium</name>
    <dbReference type="NCBI Taxonomy" id="1510841"/>
    <lineage>
        <taxon>Bacteria</taxon>
        <taxon>Pseudomonadati</taxon>
        <taxon>Pseudomonadota</taxon>
        <taxon>Alphaproteobacteria</taxon>
        <taxon>Acetobacterales</taxon>
        <taxon>Acetobacteraceae</taxon>
        <taxon>Parasaccharibacter</taxon>
    </lineage>
</organism>
<evidence type="ECO:0000256" key="7">
    <source>
        <dbReference type="HAMAP-Rule" id="MF_00444"/>
    </source>
</evidence>
<keyword evidence="5 7" id="KW-0720">Serine protease</keyword>
<gene>
    <name evidence="7" type="primary">clpP</name>
    <name evidence="11" type="ORF">SACS_1739</name>
</gene>
<dbReference type="PRINTS" id="PR00127">
    <property type="entry name" value="CLPPROTEASEP"/>
</dbReference>
<evidence type="ECO:0000256" key="1">
    <source>
        <dbReference type="ARBA" id="ARBA00007039"/>
    </source>
</evidence>
<evidence type="ECO:0000256" key="8">
    <source>
        <dbReference type="PROSITE-ProRule" id="PRU10086"/>
    </source>
</evidence>
<dbReference type="Gene3D" id="3.90.226.10">
    <property type="entry name" value="2-enoyl-CoA Hydratase, Chain A, domain 1"/>
    <property type="match status" value="1"/>
</dbReference>
<feature type="active site" description="Nucleophile" evidence="7">
    <location>
        <position position="159"/>
    </location>
</feature>
<comment type="subunit">
    <text evidence="7">Fourteen ClpP subunits assemble into 2 heptameric rings which stack back to back to give a disk-like structure with a central cavity, resembling the structure of eukaryotic proteasomes.</text>
</comment>
<proteinExistence type="inferred from homology"/>
<dbReference type="PROSITE" id="PS00382">
    <property type="entry name" value="CLP_PROTEASE_HIS"/>
    <property type="match status" value="1"/>
</dbReference>
<dbReference type="InterPro" id="IPR033135">
    <property type="entry name" value="ClpP_His_AS"/>
</dbReference>
<dbReference type="AlphaFoldDB" id="A0A7U7J287"/>
<keyword evidence="4 7" id="KW-0378">Hydrolase</keyword>
<evidence type="ECO:0000256" key="6">
    <source>
        <dbReference type="ARBA" id="ARBA00034021"/>
    </source>
</evidence>
<evidence type="ECO:0000256" key="10">
    <source>
        <dbReference type="SAM" id="MobiDB-lite"/>
    </source>
</evidence>
<sequence length="260" mass="28846">MMKKLQESVVLRLGREVKQGQDSGMMTYDECHTHDVARLRASASSGEDVRHGTATVRPRMEDEPDGPPEDEKKSGPAPEVERHLFEQRKVLIFGGVNDRMARDITGRLLALAGESDRPIDVYVNSPGGHVESGDTIHDMIRFVDSVAPVNIIGTGWVASAGALIFAAGRPERRLCLPNTRFLLHQPMGGVRGPATDIDIEAREIIKMRERLNRLFARETGQPYEKVARDTDRNYWMSAKEAVEYGLVGRIISSAADLEQA</sequence>
<dbReference type="CDD" id="cd07017">
    <property type="entry name" value="S14_ClpP_2"/>
    <property type="match status" value="1"/>
</dbReference>
<evidence type="ECO:0000313" key="11">
    <source>
        <dbReference type="EMBL" id="CDG34477.1"/>
    </source>
</evidence>
<evidence type="ECO:0000313" key="12">
    <source>
        <dbReference type="Proteomes" id="UP000027590"/>
    </source>
</evidence>
<comment type="function">
    <text evidence="7">Cleaves peptides in various proteins in a process that requires ATP hydrolysis. Has a chymotrypsin-like activity. Plays a major role in the degradation of misfolded proteins.</text>
</comment>
<dbReference type="InterPro" id="IPR029045">
    <property type="entry name" value="ClpP/crotonase-like_dom_sf"/>
</dbReference>
<evidence type="ECO:0000256" key="5">
    <source>
        <dbReference type="ARBA" id="ARBA00022825"/>
    </source>
</evidence>
<dbReference type="GO" id="GO:0006515">
    <property type="term" value="P:protein quality control for misfolded or incompletely synthesized proteins"/>
    <property type="evidence" value="ECO:0007669"/>
    <property type="project" value="TreeGrafter"/>
</dbReference>
<reference evidence="11 12" key="1">
    <citation type="journal article" date="2014" name="Genome Biol. Evol.">
        <title>Acetic acid bacteria genomes reveal functional traits for adaptation to life in insect guts.</title>
        <authorList>
            <person name="Chouaia B."/>
            <person name="Gaiarsa S."/>
            <person name="Crotti E."/>
            <person name="Comandatore F."/>
            <person name="Degli Esposti M."/>
            <person name="Ricci I."/>
            <person name="Alma A."/>
            <person name="Favia G."/>
            <person name="Bandi C."/>
            <person name="Daffonchio D."/>
        </authorList>
    </citation>
    <scope>NUCLEOTIDE SEQUENCE [LARGE SCALE GENOMIC DNA]</scope>
    <source>
        <strain evidence="12">AM169</strain>
    </source>
</reference>
<dbReference type="GO" id="GO:0004252">
    <property type="term" value="F:serine-type endopeptidase activity"/>
    <property type="evidence" value="ECO:0007669"/>
    <property type="project" value="UniProtKB-UniRule"/>
</dbReference>
<dbReference type="GO" id="GO:0004176">
    <property type="term" value="F:ATP-dependent peptidase activity"/>
    <property type="evidence" value="ECO:0007669"/>
    <property type="project" value="InterPro"/>
</dbReference>
<name>A0A7U7J287_9PROT</name>
<dbReference type="PANTHER" id="PTHR10381:SF70">
    <property type="entry name" value="ATP-DEPENDENT CLP PROTEASE PROTEOLYTIC SUBUNIT"/>
    <property type="match status" value="1"/>
</dbReference>
<comment type="catalytic activity">
    <reaction evidence="6 7 8">
        <text>Hydrolysis of proteins to small peptides in the presence of ATP and magnesium. alpha-casein is the usual test substrate. In the absence of ATP, only oligopeptides shorter than five residues are hydrolyzed (such as succinyl-Leu-Tyr-|-NHMec, and Leu-Tyr-Leu-|-Tyr-Trp, in which cleavage of the -Tyr-|-Leu- and -Tyr-|-Trp bonds also occurs).</text>
        <dbReference type="EC" id="3.4.21.92"/>
    </reaction>
</comment>
<evidence type="ECO:0000256" key="2">
    <source>
        <dbReference type="ARBA" id="ARBA00022490"/>
    </source>
</evidence>
<dbReference type="InterPro" id="IPR001907">
    <property type="entry name" value="ClpP"/>
</dbReference>
<dbReference type="EC" id="3.4.21.92" evidence="7"/>
<reference evidence="11 12" key="2">
    <citation type="journal article" date="2014" name="PLoS ONE">
        <title>Evolution of mitochondria reconstructed from the energy metabolism of living bacteria.</title>
        <authorList>
            <person name="Degli Esposti M."/>
            <person name="Chouaia B."/>
            <person name="Comandatore F."/>
            <person name="Crotti E."/>
            <person name="Sassera D."/>
            <person name="Lievens P.M."/>
            <person name="Daffonchio D."/>
            <person name="Bandi C."/>
        </authorList>
    </citation>
    <scope>NUCLEOTIDE SEQUENCE [LARGE SCALE GENOMIC DNA]</scope>
    <source>
        <strain evidence="12">AM169</strain>
    </source>
</reference>
<dbReference type="PANTHER" id="PTHR10381">
    <property type="entry name" value="ATP-DEPENDENT CLP PROTEASE PROTEOLYTIC SUBUNIT"/>
    <property type="match status" value="1"/>
</dbReference>